<dbReference type="Pfam" id="PF09648">
    <property type="entry name" value="YycI"/>
    <property type="match status" value="1"/>
</dbReference>
<reference evidence="2 3" key="1">
    <citation type="submission" date="2018-07" db="EMBL/GenBank/DDBJ databases">
        <title>Genomic Encyclopedia of Type Strains, Phase IV (KMG-IV): sequencing the most valuable type-strain genomes for metagenomic binning, comparative biology and taxonomic classification.</title>
        <authorList>
            <person name="Goeker M."/>
        </authorList>
    </citation>
    <scope>NUCLEOTIDE SEQUENCE [LARGE SCALE GENOMIC DNA]</scope>
    <source>
        <strain evidence="2 3">DSM 27696</strain>
    </source>
</reference>
<dbReference type="InterPro" id="IPR018604">
    <property type="entry name" value="YycI-like"/>
</dbReference>
<evidence type="ECO:0000313" key="3">
    <source>
        <dbReference type="Proteomes" id="UP000252585"/>
    </source>
</evidence>
<organism evidence="2 3">
    <name type="scientific">Saliterribacillus persicus</name>
    <dbReference type="NCBI Taxonomy" id="930114"/>
    <lineage>
        <taxon>Bacteria</taxon>
        <taxon>Bacillati</taxon>
        <taxon>Bacillota</taxon>
        <taxon>Bacilli</taxon>
        <taxon>Bacillales</taxon>
        <taxon>Bacillaceae</taxon>
        <taxon>Saliterribacillus</taxon>
    </lineage>
</organism>
<dbReference type="Gene3D" id="2.40.128.690">
    <property type="entry name" value="YycH protein, domain 3-like"/>
    <property type="match status" value="1"/>
</dbReference>
<dbReference type="GO" id="GO:0016020">
    <property type="term" value="C:membrane"/>
    <property type="evidence" value="ECO:0007669"/>
    <property type="project" value="InterPro"/>
</dbReference>
<dbReference type="Proteomes" id="UP000252585">
    <property type="component" value="Unassembled WGS sequence"/>
</dbReference>
<name>A0A368XET1_9BACI</name>
<dbReference type="RefSeq" id="WP_170132991.1">
    <property type="nucleotide sequence ID" value="NZ_QPJJ01000013.1"/>
</dbReference>
<feature type="domain" description="Regulatory protein YycH-like" evidence="1">
    <location>
        <begin position="47"/>
        <end position="245"/>
    </location>
</feature>
<evidence type="ECO:0000313" key="2">
    <source>
        <dbReference type="EMBL" id="RCW64524.1"/>
    </source>
</evidence>
<dbReference type="EMBL" id="QPJJ01000013">
    <property type="protein sequence ID" value="RCW64524.1"/>
    <property type="molecule type" value="Genomic_DNA"/>
</dbReference>
<keyword evidence="3" id="KW-1185">Reference proteome</keyword>
<gene>
    <name evidence="2" type="ORF">DFR57_1137</name>
</gene>
<dbReference type="AlphaFoldDB" id="A0A368XET1"/>
<evidence type="ECO:0000259" key="1">
    <source>
        <dbReference type="Pfam" id="PF09648"/>
    </source>
</evidence>
<protein>
    <submittedName>
        <fullName evidence="2">Regulatory protein YycI of two-component signal transduction system YycFG</fullName>
    </submittedName>
</protein>
<proteinExistence type="predicted"/>
<accession>A0A368XET1</accession>
<comment type="caution">
    <text evidence="2">The sequence shown here is derived from an EMBL/GenBank/DDBJ whole genome shotgun (WGS) entry which is preliminary data.</text>
</comment>
<sequence length="317" mass="36379">MQWSQIKTLFILCFLILDIFLLNQFINNLETDVTYLPEFSSEESLRNNINGLENIPEETMSVGMLYATRKEITESDVNELSGFSNQNIVVLENHLILSQLQNPVEIDEEAMDDLDLNIWNFDEYVYWGKDENTNSLVFFQEIGETILYNQSGVLIISLNDQGEMVGYVQTVLEEEEDQPEEEDVIKPMEAVSTLYLNGQIVSGDTITNVDIGYHNLAPLPNGGQVLTPTWDIEVNDSDHFFVNAMEGHFSSRDLNTFVTEMGTFIEELTETVTSMNYVQETEEETEEIEDEQLLEFIQNWLEIMQTTDGVKENDITL</sequence>